<dbReference type="InterPro" id="IPR036388">
    <property type="entry name" value="WH-like_DNA-bd_sf"/>
</dbReference>
<organism evidence="2 3">
    <name type="scientific">Ferrimonas aestuarii</name>
    <dbReference type="NCBI Taxonomy" id="2569539"/>
    <lineage>
        <taxon>Bacteria</taxon>
        <taxon>Pseudomonadati</taxon>
        <taxon>Pseudomonadota</taxon>
        <taxon>Gammaproteobacteria</taxon>
        <taxon>Alteromonadales</taxon>
        <taxon>Ferrimonadaceae</taxon>
        <taxon>Ferrimonas</taxon>
    </lineage>
</organism>
<dbReference type="SUPFAM" id="SSF46894">
    <property type="entry name" value="C-terminal effector domain of the bipartite response regulators"/>
    <property type="match status" value="1"/>
</dbReference>
<dbReference type="InterPro" id="IPR016032">
    <property type="entry name" value="Sig_transdc_resp-reg_C-effctor"/>
</dbReference>
<dbReference type="InterPro" id="IPR000792">
    <property type="entry name" value="Tscrpt_reg_LuxR_C"/>
</dbReference>
<keyword evidence="3" id="KW-1185">Reference proteome</keyword>
<dbReference type="GO" id="GO:0003677">
    <property type="term" value="F:DNA binding"/>
    <property type="evidence" value="ECO:0007669"/>
    <property type="project" value="InterPro"/>
</dbReference>
<accession>A0A4U1BEJ5</accession>
<evidence type="ECO:0000313" key="3">
    <source>
        <dbReference type="Proteomes" id="UP000305675"/>
    </source>
</evidence>
<sequence>MIVDYIEDYKKLRLPLVESEELQGLLSEFGITHFIYTVHFLEKRLVSGASRKQSKSFSYFDTTSNQALKMYYISSGNEVFTSLIADIIRNCFSKNPEFLCSALGDLYFPIEKDKPARFVKAVQRFKDRDINSAVYYQFPDPDNHCMGVFVLYSDSSSSGLYEQLASQKEKLILLLNKYHSLFYSAYSLKLNPWRNLNVISPVCCKVLQLLSEGLTTAQVAERLFLSRRGVDYHLDNAKVLLNASNRSHLIAKAVAYGIVDRSKL</sequence>
<dbReference type="AlphaFoldDB" id="A0A4U1BEJ5"/>
<dbReference type="GO" id="GO:0006355">
    <property type="term" value="P:regulation of DNA-templated transcription"/>
    <property type="evidence" value="ECO:0007669"/>
    <property type="project" value="InterPro"/>
</dbReference>
<dbReference type="Gene3D" id="1.10.10.10">
    <property type="entry name" value="Winged helix-like DNA-binding domain superfamily/Winged helix DNA-binding domain"/>
    <property type="match status" value="1"/>
</dbReference>
<dbReference type="EMBL" id="SWCJ01000026">
    <property type="protein sequence ID" value="TKB49628.1"/>
    <property type="molecule type" value="Genomic_DNA"/>
</dbReference>
<proteinExistence type="predicted"/>
<feature type="domain" description="HTH luxR-type" evidence="1">
    <location>
        <begin position="192"/>
        <end position="257"/>
    </location>
</feature>
<dbReference type="Pfam" id="PF00196">
    <property type="entry name" value="GerE"/>
    <property type="match status" value="1"/>
</dbReference>
<comment type="caution">
    <text evidence="2">The sequence shown here is derived from an EMBL/GenBank/DDBJ whole genome shotgun (WGS) entry which is preliminary data.</text>
</comment>
<dbReference type="OrthoDB" id="9774661at2"/>
<name>A0A4U1BEJ5_9GAMM</name>
<gene>
    <name evidence="2" type="ORF">FCL42_20505</name>
</gene>
<dbReference type="PROSITE" id="PS50043">
    <property type="entry name" value="HTH_LUXR_2"/>
    <property type="match status" value="1"/>
</dbReference>
<dbReference type="SMART" id="SM00421">
    <property type="entry name" value="HTH_LUXR"/>
    <property type="match status" value="1"/>
</dbReference>
<dbReference type="Proteomes" id="UP000305675">
    <property type="component" value="Unassembled WGS sequence"/>
</dbReference>
<dbReference type="CDD" id="cd06170">
    <property type="entry name" value="LuxR_C_like"/>
    <property type="match status" value="1"/>
</dbReference>
<protein>
    <submittedName>
        <fullName evidence="2">Helix-turn-helix transcriptional regulator</fullName>
    </submittedName>
</protein>
<reference evidence="2 3" key="1">
    <citation type="submission" date="2019-04" db="EMBL/GenBank/DDBJ databases">
        <authorList>
            <person name="Hwang J.C."/>
        </authorList>
    </citation>
    <scope>NUCLEOTIDE SEQUENCE [LARGE SCALE GENOMIC DNA]</scope>
    <source>
        <strain evidence="2 3">IMCC35002</strain>
    </source>
</reference>
<evidence type="ECO:0000259" key="1">
    <source>
        <dbReference type="PROSITE" id="PS50043"/>
    </source>
</evidence>
<evidence type="ECO:0000313" key="2">
    <source>
        <dbReference type="EMBL" id="TKB49628.1"/>
    </source>
</evidence>
<dbReference type="RefSeq" id="WP_136865300.1">
    <property type="nucleotide sequence ID" value="NZ_SWCJ01000026.1"/>
</dbReference>